<feature type="compositionally biased region" description="Pro residues" evidence="1">
    <location>
        <begin position="143"/>
        <end position="152"/>
    </location>
</feature>
<organism evidence="2 3">
    <name type="scientific">Zonotrichia albicollis</name>
    <name type="common">White-throated sparrow</name>
    <name type="synonym">Fringilla albicollis</name>
    <dbReference type="NCBI Taxonomy" id="44394"/>
    <lineage>
        <taxon>Eukaryota</taxon>
        <taxon>Metazoa</taxon>
        <taxon>Chordata</taxon>
        <taxon>Craniata</taxon>
        <taxon>Vertebrata</taxon>
        <taxon>Euteleostomi</taxon>
        <taxon>Archelosauria</taxon>
        <taxon>Archosauria</taxon>
        <taxon>Dinosauria</taxon>
        <taxon>Saurischia</taxon>
        <taxon>Theropoda</taxon>
        <taxon>Coelurosauria</taxon>
        <taxon>Aves</taxon>
        <taxon>Neognathae</taxon>
        <taxon>Neoaves</taxon>
        <taxon>Telluraves</taxon>
        <taxon>Australaves</taxon>
        <taxon>Passeriformes</taxon>
        <taxon>Passerellidae</taxon>
        <taxon>Zonotrichia</taxon>
    </lineage>
</organism>
<feature type="region of interest" description="Disordered" evidence="1">
    <location>
        <begin position="1"/>
        <end position="87"/>
    </location>
</feature>
<accession>A0A8D2MFY2</accession>
<protein>
    <submittedName>
        <fullName evidence="2">Uncharacterized protein</fullName>
    </submittedName>
</protein>
<reference evidence="2" key="1">
    <citation type="submission" date="2025-08" db="UniProtKB">
        <authorList>
            <consortium name="Ensembl"/>
        </authorList>
    </citation>
    <scope>IDENTIFICATION</scope>
</reference>
<proteinExistence type="predicted"/>
<name>A0A8D2MFY2_ZONAL</name>
<dbReference type="Ensembl" id="ENSZALT00000010075.1">
    <property type="protein sequence ID" value="ENSZALP00000006981.1"/>
    <property type="gene ID" value="ENSZALG00000006269.1"/>
</dbReference>
<feature type="compositionally biased region" description="Gly residues" evidence="1">
    <location>
        <begin position="1"/>
        <end position="11"/>
    </location>
</feature>
<reference evidence="2" key="2">
    <citation type="submission" date="2025-09" db="UniProtKB">
        <authorList>
            <consortium name="Ensembl"/>
        </authorList>
    </citation>
    <scope>IDENTIFICATION</scope>
</reference>
<feature type="region of interest" description="Disordered" evidence="1">
    <location>
        <begin position="115"/>
        <end position="152"/>
    </location>
</feature>
<evidence type="ECO:0000313" key="2">
    <source>
        <dbReference type="Ensembl" id="ENSZALP00000006981.1"/>
    </source>
</evidence>
<evidence type="ECO:0000313" key="3">
    <source>
        <dbReference type="Proteomes" id="UP000694413"/>
    </source>
</evidence>
<evidence type="ECO:0000256" key="1">
    <source>
        <dbReference type="SAM" id="MobiDB-lite"/>
    </source>
</evidence>
<sequence length="152" mass="16237">MGRLPWGGAGEGEWVQPRKRRHPWPGNPRIFPGTLIPNPGVNSSGSGVLQFPPRDPNPTPTVLGHSPGVLSAPPQDPNPNLGSLSELPVSLSAHPQTTTPLPIWCPLWGCWKRYTPGPQPQSQDHPLPPAESSSPPMAQSHPKVPPAAPRTL</sequence>
<keyword evidence="3" id="KW-1185">Reference proteome</keyword>
<dbReference type="AlphaFoldDB" id="A0A8D2MFY2"/>
<dbReference type="Proteomes" id="UP000694413">
    <property type="component" value="Unassembled WGS sequence"/>
</dbReference>